<dbReference type="Gene3D" id="2.60.120.200">
    <property type="match status" value="1"/>
</dbReference>
<feature type="non-terminal residue" evidence="6">
    <location>
        <position position="91"/>
    </location>
</feature>
<evidence type="ECO:0000313" key="7">
    <source>
        <dbReference type="Proteomes" id="UP001152795"/>
    </source>
</evidence>
<protein>
    <submittedName>
        <fullName evidence="6">ERGIC-53-like</fullName>
    </submittedName>
</protein>
<dbReference type="PROSITE" id="PS51328">
    <property type="entry name" value="L_LECTIN_LIKE"/>
    <property type="match status" value="1"/>
</dbReference>
<dbReference type="InterPro" id="IPR051136">
    <property type="entry name" value="Intracellular_Lectin-GPT"/>
</dbReference>
<gene>
    <name evidence="6" type="ORF">PACLA_8A089493</name>
</gene>
<sequence length="91" mass="10109">DGGNQQGGCLRNFRNRPYPVRVKARYYENVLTVWFHQGMAEKPEYELCTRVESVHLPKTGVFGVSAATGGLADDHDVISFITHSITSPSDI</sequence>
<dbReference type="SUPFAM" id="SSF49899">
    <property type="entry name" value="Concanavalin A-like lectins/glucanases"/>
    <property type="match status" value="1"/>
</dbReference>
<dbReference type="OrthoDB" id="10265193at2759"/>
<evidence type="ECO:0000256" key="2">
    <source>
        <dbReference type="ARBA" id="ARBA00022692"/>
    </source>
</evidence>
<dbReference type="GO" id="GO:0005789">
    <property type="term" value="C:endoplasmic reticulum membrane"/>
    <property type="evidence" value="ECO:0007669"/>
    <property type="project" value="TreeGrafter"/>
</dbReference>
<dbReference type="Pfam" id="PF03388">
    <property type="entry name" value="Lectin_leg-like"/>
    <property type="match status" value="1"/>
</dbReference>
<reference evidence="6" key="1">
    <citation type="submission" date="2020-04" db="EMBL/GenBank/DDBJ databases">
        <authorList>
            <person name="Alioto T."/>
            <person name="Alioto T."/>
            <person name="Gomez Garrido J."/>
        </authorList>
    </citation>
    <scope>NUCLEOTIDE SEQUENCE</scope>
    <source>
        <strain evidence="6">A484AB</strain>
    </source>
</reference>
<dbReference type="Proteomes" id="UP001152795">
    <property type="component" value="Unassembled WGS sequence"/>
</dbReference>
<evidence type="ECO:0000313" key="6">
    <source>
        <dbReference type="EMBL" id="CAB4039659.1"/>
    </source>
</evidence>
<dbReference type="GO" id="GO:0005537">
    <property type="term" value="F:D-mannose binding"/>
    <property type="evidence" value="ECO:0007669"/>
    <property type="project" value="TreeGrafter"/>
</dbReference>
<evidence type="ECO:0000256" key="3">
    <source>
        <dbReference type="ARBA" id="ARBA00022729"/>
    </source>
</evidence>
<comment type="subcellular location">
    <subcellularLocation>
        <location evidence="1">Membrane</location>
        <topology evidence="1">Single-pass type I membrane protein</topology>
    </subcellularLocation>
</comment>
<keyword evidence="7" id="KW-1185">Reference proteome</keyword>
<keyword evidence="4" id="KW-1133">Transmembrane helix</keyword>
<dbReference type="InterPro" id="IPR005052">
    <property type="entry name" value="Lectin_leg"/>
</dbReference>
<accession>A0A7D9LWG3</accession>
<dbReference type="PANTHER" id="PTHR12223:SF28">
    <property type="entry name" value="LECTIN, MANNOSE BINDING 1 LIKE"/>
    <property type="match status" value="1"/>
</dbReference>
<dbReference type="GO" id="GO:0030134">
    <property type="term" value="C:COPII-coated ER to Golgi transport vesicle"/>
    <property type="evidence" value="ECO:0007669"/>
    <property type="project" value="TreeGrafter"/>
</dbReference>
<dbReference type="GO" id="GO:0000139">
    <property type="term" value="C:Golgi membrane"/>
    <property type="evidence" value="ECO:0007669"/>
    <property type="project" value="TreeGrafter"/>
</dbReference>
<feature type="non-terminal residue" evidence="6">
    <location>
        <position position="1"/>
    </location>
</feature>
<comment type="caution">
    <text evidence="6">The sequence shown here is derived from an EMBL/GenBank/DDBJ whole genome shotgun (WGS) entry which is preliminary data.</text>
</comment>
<dbReference type="InterPro" id="IPR013320">
    <property type="entry name" value="ConA-like_dom_sf"/>
</dbReference>
<organism evidence="6 7">
    <name type="scientific">Paramuricea clavata</name>
    <name type="common">Red gorgonian</name>
    <name type="synonym">Violescent sea-whip</name>
    <dbReference type="NCBI Taxonomy" id="317549"/>
    <lineage>
        <taxon>Eukaryota</taxon>
        <taxon>Metazoa</taxon>
        <taxon>Cnidaria</taxon>
        <taxon>Anthozoa</taxon>
        <taxon>Octocorallia</taxon>
        <taxon>Malacalcyonacea</taxon>
        <taxon>Plexauridae</taxon>
        <taxon>Paramuricea</taxon>
    </lineage>
</organism>
<dbReference type="GO" id="GO:0006888">
    <property type="term" value="P:endoplasmic reticulum to Golgi vesicle-mediated transport"/>
    <property type="evidence" value="ECO:0007669"/>
    <property type="project" value="TreeGrafter"/>
</dbReference>
<evidence type="ECO:0000256" key="1">
    <source>
        <dbReference type="ARBA" id="ARBA00004479"/>
    </source>
</evidence>
<keyword evidence="3" id="KW-0732">Signal</keyword>
<dbReference type="EMBL" id="CACRXK020025697">
    <property type="protein sequence ID" value="CAB4039659.1"/>
    <property type="molecule type" value="Genomic_DNA"/>
</dbReference>
<evidence type="ECO:0000256" key="4">
    <source>
        <dbReference type="ARBA" id="ARBA00022989"/>
    </source>
</evidence>
<dbReference type="GO" id="GO:0005793">
    <property type="term" value="C:endoplasmic reticulum-Golgi intermediate compartment"/>
    <property type="evidence" value="ECO:0007669"/>
    <property type="project" value="TreeGrafter"/>
</dbReference>
<proteinExistence type="predicted"/>
<keyword evidence="5" id="KW-0472">Membrane</keyword>
<evidence type="ECO:0000256" key="5">
    <source>
        <dbReference type="ARBA" id="ARBA00023136"/>
    </source>
</evidence>
<name>A0A7D9LWG3_PARCT</name>
<dbReference type="PANTHER" id="PTHR12223">
    <property type="entry name" value="VESICULAR MANNOSE-BINDING LECTIN"/>
    <property type="match status" value="1"/>
</dbReference>
<dbReference type="AlphaFoldDB" id="A0A7D9LWG3"/>
<keyword evidence="2" id="KW-0812">Transmembrane</keyword>